<dbReference type="GO" id="GO:0052913">
    <property type="term" value="F:16S rRNA (guanine(966)-N(2))-methyltransferase activity"/>
    <property type="evidence" value="ECO:0007669"/>
    <property type="project" value="UniProtKB-EC"/>
</dbReference>
<dbReference type="PIRSF" id="PIRSF004553">
    <property type="entry name" value="CHP00095"/>
    <property type="match status" value="1"/>
</dbReference>
<dbReference type="SUPFAM" id="SSF53335">
    <property type="entry name" value="S-adenosyl-L-methionine-dependent methyltransferases"/>
    <property type="match status" value="1"/>
</dbReference>
<reference evidence="3 4" key="1">
    <citation type="journal article" date="2011" name="ISME J.">
        <title>Community ecology of hot spring cyanobacterial mats: predominant populations and their functional potential.</title>
        <authorList>
            <person name="Klatt C.G."/>
            <person name="Wood J.M."/>
            <person name="Rusch D.B."/>
            <person name="Bateson M.M."/>
            <person name="Hamamura N."/>
            <person name="Heidelberg J.F."/>
            <person name="Grossman A.R."/>
            <person name="Bhaya D."/>
            <person name="Cohan F.M."/>
            <person name="Kuhl M."/>
            <person name="Bryant D.A."/>
            <person name="Ward D.M."/>
        </authorList>
    </citation>
    <scope>NUCLEOTIDE SEQUENCE [LARGE SCALE GENOMIC DNA]</scope>
    <source>
        <strain evidence="3">OS</strain>
    </source>
</reference>
<accession>A0A395LX83</accession>
<evidence type="ECO:0000256" key="1">
    <source>
        <dbReference type="ARBA" id="ARBA00022603"/>
    </source>
</evidence>
<dbReference type="InterPro" id="IPR029063">
    <property type="entry name" value="SAM-dependent_MTases_sf"/>
</dbReference>
<dbReference type="InterPro" id="IPR004398">
    <property type="entry name" value="RNA_MeTrfase_RsmD"/>
</dbReference>
<protein>
    <submittedName>
        <fullName evidence="3">16S rRNA (Guanine(966)-N(2))-methyltransferase RsmD</fullName>
        <ecNumber evidence="3">2.1.1.171</ecNumber>
    </submittedName>
</protein>
<dbReference type="PROSITE" id="PS00092">
    <property type="entry name" value="N6_MTASE"/>
    <property type="match status" value="1"/>
</dbReference>
<comment type="caution">
    <text evidence="3">The sequence shown here is derived from an EMBL/GenBank/DDBJ whole genome shotgun (WGS) entry which is preliminary data.</text>
</comment>
<gene>
    <name evidence="3" type="primary">rsmD</name>
    <name evidence="3" type="ORF">D0433_12010</name>
</gene>
<name>A0A395LX83_9BACT</name>
<keyword evidence="2 3" id="KW-0808">Transferase</keyword>
<evidence type="ECO:0000313" key="4">
    <source>
        <dbReference type="Proteomes" id="UP000266389"/>
    </source>
</evidence>
<dbReference type="GO" id="GO:0003676">
    <property type="term" value="F:nucleic acid binding"/>
    <property type="evidence" value="ECO:0007669"/>
    <property type="project" value="InterPro"/>
</dbReference>
<evidence type="ECO:0000256" key="2">
    <source>
        <dbReference type="ARBA" id="ARBA00022679"/>
    </source>
</evidence>
<dbReference type="Pfam" id="PF03602">
    <property type="entry name" value="Cons_hypoth95"/>
    <property type="match status" value="1"/>
</dbReference>
<dbReference type="InterPro" id="IPR002052">
    <property type="entry name" value="DNA_methylase_N6_adenine_CS"/>
</dbReference>
<dbReference type="EMBL" id="PHFL01000068">
    <property type="protein sequence ID" value="RFM23203.1"/>
    <property type="molecule type" value="Genomic_DNA"/>
</dbReference>
<dbReference type="EC" id="2.1.1.171" evidence="3"/>
<dbReference type="PANTHER" id="PTHR43542">
    <property type="entry name" value="METHYLTRANSFERASE"/>
    <property type="match status" value="1"/>
</dbReference>
<keyword evidence="1 3" id="KW-0489">Methyltransferase</keyword>
<dbReference type="PANTHER" id="PTHR43542:SF1">
    <property type="entry name" value="METHYLTRANSFERASE"/>
    <property type="match status" value="1"/>
</dbReference>
<dbReference type="CDD" id="cd02440">
    <property type="entry name" value="AdoMet_MTases"/>
    <property type="match status" value="1"/>
</dbReference>
<sequence>MFLIRRKPAQTNTGENQAVRIIAGKFKRRVIRIARGQEIRPTTDRVRQAVFDTLAVRIDFADLVVLDLFAGSGILGIEALSRGAAHCTFVENNRSAVQGIAQSIKTLHLDDQTQIMNMDAMRFLSQTTVQYDLIFADPPYNFQHHQELLEKIFSHNLLSDIGYVVMEHHKRENFSQRTEFLFQKEFGKTVVSFFATPK</sequence>
<organism evidence="3 4">
    <name type="scientific">Candidatus Thermochlorobacter aerophilus</name>
    <dbReference type="NCBI Taxonomy" id="1868324"/>
    <lineage>
        <taxon>Bacteria</taxon>
        <taxon>Pseudomonadati</taxon>
        <taxon>Chlorobiota</taxon>
        <taxon>Chlorobiia</taxon>
        <taxon>Chlorobiales</taxon>
        <taxon>Candidatus Thermochlorobacteriaceae</taxon>
        <taxon>Candidatus Thermochlorobacter</taxon>
    </lineage>
</organism>
<dbReference type="Gene3D" id="3.40.50.150">
    <property type="entry name" value="Vaccinia Virus protein VP39"/>
    <property type="match status" value="1"/>
</dbReference>
<dbReference type="AlphaFoldDB" id="A0A395LX83"/>
<evidence type="ECO:0000313" key="3">
    <source>
        <dbReference type="EMBL" id="RFM23203.1"/>
    </source>
</evidence>
<dbReference type="Proteomes" id="UP000266389">
    <property type="component" value="Unassembled WGS sequence"/>
</dbReference>
<proteinExistence type="predicted"/>
<dbReference type="NCBIfam" id="TIGR00095">
    <property type="entry name" value="16S rRNA (guanine(966)-N(2))-methyltransferase RsmD"/>
    <property type="match status" value="1"/>
</dbReference>